<dbReference type="InterPro" id="IPR036259">
    <property type="entry name" value="MFS_trans_sf"/>
</dbReference>
<dbReference type="Gene3D" id="1.20.1250.20">
    <property type="entry name" value="MFS general substrate transporter like domains"/>
    <property type="match status" value="2"/>
</dbReference>
<dbReference type="KEGG" id="pgv:SL003B_1516"/>
<dbReference type="InterPro" id="IPR011701">
    <property type="entry name" value="MFS"/>
</dbReference>
<evidence type="ECO:0000256" key="4">
    <source>
        <dbReference type="ARBA" id="ARBA00022989"/>
    </source>
</evidence>
<feature type="transmembrane region" description="Helical" evidence="6">
    <location>
        <begin position="69"/>
        <end position="89"/>
    </location>
</feature>
<keyword evidence="4 6" id="KW-1133">Transmembrane helix</keyword>
<dbReference type="GO" id="GO:0005886">
    <property type="term" value="C:plasma membrane"/>
    <property type="evidence" value="ECO:0007669"/>
    <property type="project" value="UniProtKB-SubCell"/>
</dbReference>
<dbReference type="InterPro" id="IPR050189">
    <property type="entry name" value="MFS_Efflux_Transporters"/>
</dbReference>
<comment type="subcellular location">
    <subcellularLocation>
        <location evidence="1">Cell membrane</location>
        <topology evidence="1">Multi-pass membrane protein</topology>
    </subcellularLocation>
</comment>
<evidence type="ECO:0000259" key="7">
    <source>
        <dbReference type="PROSITE" id="PS50850"/>
    </source>
</evidence>
<keyword evidence="5 6" id="KW-0472">Membrane</keyword>
<feature type="transmembrane region" description="Helical" evidence="6">
    <location>
        <begin position="124"/>
        <end position="149"/>
    </location>
</feature>
<keyword evidence="3 6" id="KW-0812">Transmembrane</keyword>
<keyword evidence="9" id="KW-1185">Reference proteome</keyword>
<feature type="transmembrane region" description="Helical" evidence="6">
    <location>
        <begin position="368"/>
        <end position="388"/>
    </location>
</feature>
<keyword evidence="2" id="KW-1003">Cell membrane</keyword>
<evidence type="ECO:0000313" key="8">
    <source>
        <dbReference type="EMBL" id="ADZ69944.1"/>
    </source>
</evidence>
<dbReference type="InterPro" id="IPR020846">
    <property type="entry name" value="MFS_dom"/>
</dbReference>
<dbReference type="GO" id="GO:0022857">
    <property type="term" value="F:transmembrane transporter activity"/>
    <property type="evidence" value="ECO:0007669"/>
    <property type="project" value="InterPro"/>
</dbReference>
<dbReference type="HOGENOM" id="CLU_001265_62_0_5"/>
<feature type="transmembrane region" description="Helical" evidence="6">
    <location>
        <begin position="200"/>
        <end position="220"/>
    </location>
</feature>
<feature type="transmembrane region" description="Helical" evidence="6">
    <location>
        <begin position="161"/>
        <end position="179"/>
    </location>
</feature>
<accession>F2J418</accession>
<feature type="transmembrane region" description="Helical" evidence="6">
    <location>
        <begin position="95"/>
        <end position="117"/>
    </location>
</feature>
<feature type="transmembrane region" description="Helical" evidence="6">
    <location>
        <begin position="240"/>
        <end position="258"/>
    </location>
</feature>
<feature type="transmembrane region" description="Helical" evidence="6">
    <location>
        <begin position="46"/>
        <end position="62"/>
    </location>
</feature>
<dbReference type="PROSITE" id="PS50850">
    <property type="entry name" value="MFS"/>
    <property type="match status" value="1"/>
</dbReference>
<evidence type="ECO:0000256" key="1">
    <source>
        <dbReference type="ARBA" id="ARBA00004651"/>
    </source>
</evidence>
<evidence type="ECO:0000256" key="6">
    <source>
        <dbReference type="SAM" id="Phobius"/>
    </source>
</evidence>
<dbReference type="PANTHER" id="PTHR43124">
    <property type="entry name" value="PURINE EFFLUX PUMP PBUE"/>
    <property type="match status" value="1"/>
</dbReference>
<reference evidence="8 9" key="1">
    <citation type="journal article" date="2011" name="J. Bacteriol.">
        <title>Complete genome sequence of Polymorphum gilvum SL003B-26A1T, a crude oil-degrading bacterium from oil-polluted saline soil.</title>
        <authorList>
            <person name="Li S.G."/>
            <person name="Tang Y.Q."/>
            <person name="Nie Y."/>
            <person name="Cai M."/>
            <person name="Wu X.L."/>
        </authorList>
    </citation>
    <scope>NUCLEOTIDE SEQUENCE [LARGE SCALE GENOMIC DNA]</scope>
    <source>
        <strain evidence="9">LMG 25793 / CGMCC 1.9160 / SL003B-26A1</strain>
    </source>
</reference>
<protein>
    <submittedName>
        <fullName evidence="8">Major facilitator superfamily (MFS) transporter</fullName>
    </submittedName>
</protein>
<evidence type="ECO:0000313" key="9">
    <source>
        <dbReference type="Proteomes" id="UP000008130"/>
    </source>
</evidence>
<dbReference type="PATRIC" id="fig|991905.3.peg.1560"/>
<evidence type="ECO:0000256" key="3">
    <source>
        <dbReference type="ARBA" id="ARBA00022692"/>
    </source>
</evidence>
<sequence length="394" mass="41232">MRVGIASLLLAYVLSQFYRAFLAVMAPVLQADIGVTADDLADASGLWFLAFALMQLPVGWALDRVGPRLTAAVLLALGGGGGALLFAAAQSPWAISAAMMLIGVGCSPVLMASFYIFARMYSPAVFGTLAGAIIGAGSVGNLASALPMAVAIEAFGWRETVIGLAAITFAVALGLLRFVQDPPRAERRDDDGSMWDILRTPAIWLIVPMLVVNYAPSGGIRGLWAGPYFAEVFDATPEQVGQVTLLMALAMVLGNFLYGPLDRVFGTRKGVVLVGNLAGTACLALLWLFPASGWWTAAALIAGVGLFGSSFPMMMAHGRAFFPPHLVGRGVTLLNLFTIGGVGLFQMLSGRVQVAASAAHGGDPVQTYSVLFGFFALVLGAGCAVYAFSRDRVD</sequence>
<organism evidence="8 9">
    <name type="scientific">Polymorphum gilvum (strain LMG 25793 / CGMCC 1.9160 / SL003B-26A1)</name>
    <dbReference type="NCBI Taxonomy" id="991905"/>
    <lineage>
        <taxon>Bacteria</taxon>
        <taxon>Pseudomonadati</taxon>
        <taxon>Pseudomonadota</taxon>
        <taxon>Alphaproteobacteria</taxon>
        <taxon>Rhodobacterales</taxon>
        <taxon>Paracoccaceae</taxon>
        <taxon>Polymorphum</taxon>
    </lineage>
</organism>
<name>F2J418_POLGS</name>
<dbReference type="PANTHER" id="PTHR43124:SF3">
    <property type="entry name" value="CHLORAMPHENICOL EFFLUX PUMP RV0191"/>
    <property type="match status" value="1"/>
</dbReference>
<evidence type="ECO:0000256" key="2">
    <source>
        <dbReference type="ARBA" id="ARBA00022475"/>
    </source>
</evidence>
<dbReference type="Proteomes" id="UP000008130">
    <property type="component" value="Chromosome"/>
</dbReference>
<dbReference type="AlphaFoldDB" id="F2J418"/>
<dbReference type="RefSeq" id="WP_013652261.1">
    <property type="nucleotide sequence ID" value="NC_015259.1"/>
</dbReference>
<dbReference type="STRING" id="991905.SL003B_1516"/>
<evidence type="ECO:0000256" key="5">
    <source>
        <dbReference type="ARBA" id="ARBA00023136"/>
    </source>
</evidence>
<feature type="transmembrane region" description="Helical" evidence="6">
    <location>
        <begin position="295"/>
        <end position="314"/>
    </location>
</feature>
<proteinExistence type="predicted"/>
<feature type="transmembrane region" description="Helical" evidence="6">
    <location>
        <begin position="270"/>
        <end position="289"/>
    </location>
</feature>
<dbReference type="SUPFAM" id="SSF103473">
    <property type="entry name" value="MFS general substrate transporter"/>
    <property type="match status" value="1"/>
</dbReference>
<gene>
    <name evidence="8" type="ordered locus">SL003B_1516</name>
</gene>
<dbReference type="OrthoDB" id="272777at2"/>
<dbReference type="EMBL" id="CP002568">
    <property type="protein sequence ID" value="ADZ69944.1"/>
    <property type="molecule type" value="Genomic_DNA"/>
</dbReference>
<feature type="transmembrane region" description="Helical" evidence="6">
    <location>
        <begin position="326"/>
        <end position="348"/>
    </location>
</feature>
<feature type="domain" description="Major facilitator superfamily (MFS) profile" evidence="7">
    <location>
        <begin position="4"/>
        <end position="394"/>
    </location>
</feature>
<dbReference type="eggNOG" id="COG2271">
    <property type="taxonomic scope" value="Bacteria"/>
</dbReference>
<dbReference type="Pfam" id="PF07690">
    <property type="entry name" value="MFS_1"/>
    <property type="match status" value="2"/>
</dbReference>